<dbReference type="Pfam" id="PF13358">
    <property type="entry name" value="DDE_3"/>
    <property type="match status" value="1"/>
</dbReference>
<dbReference type="InterPro" id="IPR038717">
    <property type="entry name" value="Tc1-like_DDE_dom"/>
</dbReference>
<evidence type="ECO:0000313" key="3">
    <source>
        <dbReference type="Proteomes" id="UP001556170"/>
    </source>
</evidence>
<dbReference type="RefSeq" id="WP_367843335.1">
    <property type="nucleotide sequence ID" value="NZ_JBFOHL010000001.1"/>
</dbReference>
<proteinExistence type="predicted"/>
<comment type="caution">
    <text evidence="2">The sequence shown here is derived from an EMBL/GenBank/DDBJ whole genome shotgun (WGS) entry which is preliminary data.</text>
</comment>
<protein>
    <submittedName>
        <fullName evidence="2">Transposase</fullName>
    </submittedName>
</protein>
<feature type="domain" description="Tc1-like transposase DDE" evidence="1">
    <location>
        <begin position="1"/>
        <end position="58"/>
    </location>
</feature>
<sequence length="81" mass="9107">MVLDGAGWHHSNALCVPANMHLLTLPPYAPELNPVEHLWDELREKYFHNRVFGSLDALADHLLASLRATEHATEKVRSIVA</sequence>
<name>A0ABV3QKR2_9GAMM</name>
<keyword evidence="3" id="KW-1185">Reference proteome</keyword>
<dbReference type="EMBL" id="JBFOHL010000001">
    <property type="protein sequence ID" value="MEW9623021.1"/>
    <property type="molecule type" value="Genomic_DNA"/>
</dbReference>
<dbReference type="InterPro" id="IPR036397">
    <property type="entry name" value="RNaseH_sf"/>
</dbReference>
<evidence type="ECO:0000313" key="2">
    <source>
        <dbReference type="EMBL" id="MEW9623021.1"/>
    </source>
</evidence>
<gene>
    <name evidence="2" type="ORF">ABQJ56_02085</name>
</gene>
<organism evidence="2 3">
    <name type="scientific">Rhodanobacter geophilus</name>
    <dbReference type="NCBI Taxonomy" id="3162488"/>
    <lineage>
        <taxon>Bacteria</taxon>
        <taxon>Pseudomonadati</taxon>
        <taxon>Pseudomonadota</taxon>
        <taxon>Gammaproteobacteria</taxon>
        <taxon>Lysobacterales</taxon>
        <taxon>Rhodanobacteraceae</taxon>
        <taxon>Rhodanobacter</taxon>
    </lineage>
</organism>
<dbReference type="Gene3D" id="3.30.420.10">
    <property type="entry name" value="Ribonuclease H-like superfamily/Ribonuclease H"/>
    <property type="match status" value="1"/>
</dbReference>
<accession>A0ABV3QKR2</accession>
<evidence type="ECO:0000259" key="1">
    <source>
        <dbReference type="Pfam" id="PF13358"/>
    </source>
</evidence>
<dbReference type="Proteomes" id="UP001556170">
    <property type="component" value="Unassembled WGS sequence"/>
</dbReference>
<reference evidence="2 3" key="1">
    <citation type="submission" date="2024-06" db="EMBL/GenBank/DDBJ databases">
        <authorList>
            <person name="Woo H."/>
        </authorList>
    </citation>
    <scope>NUCLEOTIDE SEQUENCE [LARGE SCALE GENOMIC DNA]</scope>
    <source>
        <strain evidence="2 3">S2-g</strain>
    </source>
</reference>